<feature type="non-terminal residue" evidence="2">
    <location>
        <position position="1"/>
    </location>
</feature>
<dbReference type="InterPro" id="IPR000719">
    <property type="entry name" value="Prot_kinase_dom"/>
</dbReference>
<feature type="non-terminal residue" evidence="2">
    <location>
        <position position="215"/>
    </location>
</feature>
<dbReference type="STRING" id="1450537.A0A395HPR3"/>
<feature type="domain" description="Protein kinase" evidence="1">
    <location>
        <begin position="1"/>
        <end position="215"/>
    </location>
</feature>
<accession>A0A395HPR3</accession>
<dbReference type="Proteomes" id="UP000248961">
    <property type="component" value="Unassembled WGS sequence"/>
</dbReference>
<dbReference type="GO" id="GO:0005524">
    <property type="term" value="F:ATP binding"/>
    <property type="evidence" value="ECO:0007669"/>
    <property type="project" value="InterPro"/>
</dbReference>
<dbReference type="AlphaFoldDB" id="A0A395HPR3"/>
<evidence type="ECO:0000313" key="2">
    <source>
        <dbReference type="EMBL" id="RAL08848.1"/>
    </source>
</evidence>
<proteinExistence type="predicted"/>
<dbReference type="GeneID" id="37195521"/>
<evidence type="ECO:0000259" key="1">
    <source>
        <dbReference type="PROSITE" id="PS50011"/>
    </source>
</evidence>
<dbReference type="SUPFAM" id="SSF56112">
    <property type="entry name" value="Protein kinase-like (PK-like)"/>
    <property type="match status" value="1"/>
</dbReference>
<keyword evidence="3" id="KW-1185">Reference proteome</keyword>
<dbReference type="OrthoDB" id="4267316at2759"/>
<evidence type="ECO:0000313" key="3">
    <source>
        <dbReference type="Proteomes" id="UP000248961"/>
    </source>
</evidence>
<dbReference type="EMBL" id="KZ824309">
    <property type="protein sequence ID" value="RAL08848.1"/>
    <property type="molecule type" value="Genomic_DNA"/>
</dbReference>
<sequence>RKMIAKLYDAKYSIREIKRFVYADKQYVRETAAYRHLIHNRLQQYIPKFYGSWSASILDNAGGQRRSVRMILTEYVVGTDMVHLRPEAFSQHRRMEIMRQVLKAESRFYACNLRHMDLFPRNVMITEESVRAGGALHIVIIDFGLACLFRSPEDVYRGHDSQLLEGRYISPILRWWHPLGQRDDWTLSRWIDWNWNRWLIRTFEKDLPDITPEMR</sequence>
<name>A0A395HPR3_ASPHC</name>
<dbReference type="GO" id="GO:0004672">
    <property type="term" value="F:protein kinase activity"/>
    <property type="evidence" value="ECO:0007669"/>
    <property type="project" value="InterPro"/>
</dbReference>
<dbReference type="InterPro" id="IPR011009">
    <property type="entry name" value="Kinase-like_dom_sf"/>
</dbReference>
<dbReference type="RefSeq" id="XP_025548002.1">
    <property type="nucleotide sequence ID" value="XM_025691232.1"/>
</dbReference>
<reference evidence="2 3" key="1">
    <citation type="submission" date="2018-02" db="EMBL/GenBank/DDBJ databases">
        <title>The genomes of Aspergillus section Nigri reveals drivers in fungal speciation.</title>
        <authorList>
            <consortium name="DOE Joint Genome Institute"/>
            <person name="Vesth T.C."/>
            <person name="Nybo J."/>
            <person name="Theobald S."/>
            <person name="Brandl J."/>
            <person name="Frisvad J.C."/>
            <person name="Nielsen K.F."/>
            <person name="Lyhne E.K."/>
            <person name="Kogle M.E."/>
            <person name="Kuo A."/>
            <person name="Riley R."/>
            <person name="Clum A."/>
            <person name="Nolan M."/>
            <person name="Lipzen A."/>
            <person name="Salamov A."/>
            <person name="Henrissat B."/>
            <person name="Wiebenga A."/>
            <person name="De vries R.P."/>
            <person name="Grigoriev I.V."/>
            <person name="Mortensen U.H."/>
            <person name="Andersen M.R."/>
            <person name="Baker S.E."/>
        </authorList>
    </citation>
    <scope>NUCLEOTIDE SEQUENCE [LARGE SCALE GENOMIC DNA]</scope>
    <source>
        <strain evidence="2 3">CBS 101889</strain>
    </source>
</reference>
<protein>
    <recommendedName>
        <fullName evidence="1">Protein kinase domain-containing protein</fullName>
    </recommendedName>
</protein>
<gene>
    <name evidence="2" type="ORF">BO97DRAFT_312347</name>
</gene>
<dbReference type="PROSITE" id="PS50011">
    <property type="entry name" value="PROTEIN_KINASE_DOM"/>
    <property type="match status" value="1"/>
</dbReference>
<dbReference type="Gene3D" id="1.10.510.10">
    <property type="entry name" value="Transferase(Phosphotransferase) domain 1"/>
    <property type="match status" value="1"/>
</dbReference>
<organism evidence="2 3">
    <name type="scientific">Aspergillus homomorphus (strain CBS 101889)</name>
    <dbReference type="NCBI Taxonomy" id="1450537"/>
    <lineage>
        <taxon>Eukaryota</taxon>
        <taxon>Fungi</taxon>
        <taxon>Dikarya</taxon>
        <taxon>Ascomycota</taxon>
        <taxon>Pezizomycotina</taxon>
        <taxon>Eurotiomycetes</taxon>
        <taxon>Eurotiomycetidae</taxon>
        <taxon>Eurotiales</taxon>
        <taxon>Aspergillaceae</taxon>
        <taxon>Aspergillus</taxon>
        <taxon>Aspergillus subgen. Circumdati</taxon>
    </lineage>
</organism>
<dbReference type="VEuPathDB" id="FungiDB:BO97DRAFT_312347"/>
<dbReference type="Pfam" id="PF00069">
    <property type="entry name" value="Pkinase"/>
    <property type="match status" value="1"/>
</dbReference>